<sequence>MTQQRHSLYALLATAMLLSGALVGIMFAPSASGEEHDINGSVLADGTWLVGATVTAFNTADGDVTNSTTDAGGWYSLDNLDAGDYKIGYEMDGYLTVVNDFSVDSSGSIDDVILTATTSGTADFTGNVTDGTSGIEGATVILSGAAPSDGWWGSSYTTGYERETTTDADGNYSFSGLPDESFTVHVTADGYYSSRGIDSAVELTAVNDDNLKYVRVLDGDGNTLRDAEVMLYEAHTTTWTSAQKLGAATHVVRPSAESNYNYIFAFHQNYATGVIVPDNSVDANLEIALEPSSTATKVATLMGVPAVSSTIPVMDVNGMTVLLQLNP</sequence>
<dbReference type="Pfam" id="PF13620">
    <property type="entry name" value="CarboxypepD_reg"/>
    <property type="match status" value="2"/>
</dbReference>
<organism evidence="1">
    <name type="scientific">marine metagenome</name>
    <dbReference type="NCBI Taxonomy" id="408172"/>
    <lineage>
        <taxon>unclassified sequences</taxon>
        <taxon>metagenomes</taxon>
        <taxon>ecological metagenomes</taxon>
    </lineage>
</organism>
<name>A0A382ARK3_9ZZZZ</name>
<dbReference type="Gene3D" id="2.60.40.1120">
    <property type="entry name" value="Carboxypeptidase-like, regulatory domain"/>
    <property type="match status" value="1"/>
</dbReference>
<dbReference type="Gene3D" id="2.60.40.10">
    <property type="entry name" value="Immunoglobulins"/>
    <property type="match status" value="1"/>
</dbReference>
<protein>
    <recommendedName>
        <fullName evidence="2">SD-repeat containing protein B domain-containing protein</fullName>
    </recommendedName>
</protein>
<dbReference type="GO" id="GO:0030246">
    <property type="term" value="F:carbohydrate binding"/>
    <property type="evidence" value="ECO:0007669"/>
    <property type="project" value="InterPro"/>
</dbReference>
<gene>
    <name evidence="1" type="ORF">METZ01_LOCUS156576</name>
</gene>
<evidence type="ECO:0008006" key="2">
    <source>
        <dbReference type="Google" id="ProtNLM"/>
    </source>
</evidence>
<accession>A0A382ARK3</accession>
<feature type="non-terminal residue" evidence="1">
    <location>
        <position position="327"/>
    </location>
</feature>
<proteinExistence type="predicted"/>
<reference evidence="1" key="1">
    <citation type="submission" date="2018-05" db="EMBL/GenBank/DDBJ databases">
        <authorList>
            <person name="Lanie J.A."/>
            <person name="Ng W.-L."/>
            <person name="Kazmierczak K.M."/>
            <person name="Andrzejewski T.M."/>
            <person name="Davidsen T.M."/>
            <person name="Wayne K.J."/>
            <person name="Tettelin H."/>
            <person name="Glass J.I."/>
            <person name="Rusch D."/>
            <person name="Podicherti R."/>
            <person name="Tsui H.-C.T."/>
            <person name="Winkler M.E."/>
        </authorList>
    </citation>
    <scope>NUCLEOTIDE SEQUENCE</scope>
</reference>
<evidence type="ECO:0000313" key="1">
    <source>
        <dbReference type="EMBL" id="SVB03722.1"/>
    </source>
</evidence>
<dbReference type="EMBL" id="UINC01026379">
    <property type="protein sequence ID" value="SVB03722.1"/>
    <property type="molecule type" value="Genomic_DNA"/>
</dbReference>
<dbReference type="InterPro" id="IPR013784">
    <property type="entry name" value="Carb-bd-like_fold"/>
</dbReference>
<dbReference type="InterPro" id="IPR013783">
    <property type="entry name" value="Ig-like_fold"/>
</dbReference>
<dbReference type="SUPFAM" id="SSF49452">
    <property type="entry name" value="Starch-binding domain-like"/>
    <property type="match status" value="1"/>
</dbReference>
<dbReference type="AlphaFoldDB" id="A0A382ARK3"/>
<dbReference type="SUPFAM" id="SSF49478">
    <property type="entry name" value="Cna protein B-type domain"/>
    <property type="match status" value="1"/>
</dbReference>